<feature type="region of interest" description="Disordered" evidence="1">
    <location>
        <begin position="80"/>
        <end position="106"/>
    </location>
</feature>
<feature type="compositionally biased region" description="Basic and acidic residues" evidence="1">
    <location>
        <begin position="80"/>
        <end position="91"/>
    </location>
</feature>
<accession>A0A2Z6S895</accession>
<dbReference type="AlphaFoldDB" id="A0A2Z6S895"/>
<evidence type="ECO:0000256" key="1">
    <source>
        <dbReference type="SAM" id="MobiDB-lite"/>
    </source>
</evidence>
<dbReference type="Proteomes" id="UP000247702">
    <property type="component" value="Unassembled WGS sequence"/>
</dbReference>
<evidence type="ECO:0000313" key="2">
    <source>
        <dbReference type="EMBL" id="GBC00519.1"/>
    </source>
</evidence>
<reference evidence="2 3" key="1">
    <citation type="submission" date="2017-11" db="EMBL/GenBank/DDBJ databases">
        <title>The genome of Rhizophagus clarus HR1 reveals common genetic basis of auxotrophy among arbuscular mycorrhizal fungi.</title>
        <authorList>
            <person name="Kobayashi Y."/>
        </authorList>
    </citation>
    <scope>NUCLEOTIDE SEQUENCE [LARGE SCALE GENOMIC DNA]</scope>
    <source>
        <strain evidence="2 3">HR1</strain>
    </source>
</reference>
<evidence type="ECO:0000313" key="3">
    <source>
        <dbReference type="Proteomes" id="UP000247702"/>
    </source>
</evidence>
<sequence length="120" mass="13497">MSSLSKSTKLNASSKLIVEIDNTTEDNLLRSAETDTIKDNLQSDFQTKESTPNIAIDNNTNSLIKSSSRDFTLTEPAAKKNCHDKQRDMNKKSKVPKATIRMPPLNHEEKAEHRNILIDT</sequence>
<proteinExistence type="predicted"/>
<comment type="caution">
    <text evidence="2">The sequence shown here is derived from an EMBL/GenBank/DDBJ whole genome shotgun (WGS) entry which is preliminary data.</text>
</comment>
<keyword evidence="3" id="KW-1185">Reference proteome</keyword>
<dbReference type="EMBL" id="BEXD01003212">
    <property type="protein sequence ID" value="GBC00519.1"/>
    <property type="molecule type" value="Genomic_DNA"/>
</dbReference>
<protein>
    <submittedName>
        <fullName evidence="2">Uncharacterized protein</fullName>
    </submittedName>
</protein>
<name>A0A2Z6S895_9GLOM</name>
<organism evidence="2 3">
    <name type="scientific">Rhizophagus clarus</name>
    <dbReference type="NCBI Taxonomy" id="94130"/>
    <lineage>
        <taxon>Eukaryota</taxon>
        <taxon>Fungi</taxon>
        <taxon>Fungi incertae sedis</taxon>
        <taxon>Mucoromycota</taxon>
        <taxon>Glomeromycotina</taxon>
        <taxon>Glomeromycetes</taxon>
        <taxon>Glomerales</taxon>
        <taxon>Glomeraceae</taxon>
        <taxon>Rhizophagus</taxon>
    </lineage>
</organism>
<gene>
    <name evidence="2" type="ORF">RclHR1_03890004</name>
</gene>